<protein>
    <recommendedName>
        <fullName evidence="4">Secreted protein</fullName>
    </recommendedName>
</protein>
<evidence type="ECO:0008006" key="4">
    <source>
        <dbReference type="Google" id="ProtNLM"/>
    </source>
</evidence>
<gene>
    <name evidence="2" type="ORF">PXEA_LOCUS21454</name>
</gene>
<evidence type="ECO:0000256" key="1">
    <source>
        <dbReference type="SAM" id="SignalP"/>
    </source>
</evidence>
<feature type="signal peptide" evidence="1">
    <location>
        <begin position="1"/>
        <end position="16"/>
    </location>
</feature>
<dbReference type="AlphaFoldDB" id="A0A448X4P0"/>
<sequence length="81" mass="9048">MVRLIVVLFIIKEVECLKMLYASKVLLSDGAQLGSPPRYLQRDLKSDRAHQLQVLPLRDSAAAVAGSKNGTFKGKCYARNW</sequence>
<comment type="caution">
    <text evidence="2">The sequence shown here is derived from an EMBL/GenBank/DDBJ whole genome shotgun (WGS) entry which is preliminary data.</text>
</comment>
<reference evidence="2" key="1">
    <citation type="submission" date="2018-11" db="EMBL/GenBank/DDBJ databases">
        <authorList>
            <consortium name="Pathogen Informatics"/>
        </authorList>
    </citation>
    <scope>NUCLEOTIDE SEQUENCE</scope>
</reference>
<accession>A0A448X4P0</accession>
<feature type="chain" id="PRO_5018968491" description="Secreted protein" evidence="1">
    <location>
        <begin position="17"/>
        <end position="81"/>
    </location>
</feature>
<evidence type="ECO:0000313" key="3">
    <source>
        <dbReference type="Proteomes" id="UP000784294"/>
    </source>
</evidence>
<proteinExistence type="predicted"/>
<dbReference type="EMBL" id="CAAALY010091712">
    <property type="protein sequence ID" value="VEL28014.1"/>
    <property type="molecule type" value="Genomic_DNA"/>
</dbReference>
<name>A0A448X4P0_9PLAT</name>
<dbReference type="Proteomes" id="UP000784294">
    <property type="component" value="Unassembled WGS sequence"/>
</dbReference>
<organism evidence="2 3">
    <name type="scientific">Protopolystoma xenopodis</name>
    <dbReference type="NCBI Taxonomy" id="117903"/>
    <lineage>
        <taxon>Eukaryota</taxon>
        <taxon>Metazoa</taxon>
        <taxon>Spiralia</taxon>
        <taxon>Lophotrochozoa</taxon>
        <taxon>Platyhelminthes</taxon>
        <taxon>Monogenea</taxon>
        <taxon>Polyopisthocotylea</taxon>
        <taxon>Polystomatidea</taxon>
        <taxon>Polystomatidae</taxon>
        <taxon>Protopolystoma</taxon>
    </lineage>
</organism>
<evidence type="ECO:0000313" key="2">
    <source>
        <dbReference type="EMBL" id="VEL28014.1"/>
    </source>
</evidence>
<keyword evidence="1" id="KW-0732">Signal</keyword>
<keyword evidence="3" id="KW-1185">Reference proteome</keyword>